<reference evidence="3 4" key="1">
    <citation type="submission" date="2016-10" db="EMBL/GenBank/DDBJ databases">
        <authorList>
            <person name="de Groot N.N."/>
        </authorList>
    </citation>
    <scope>NUCLEOTIDE SEQUENCE [LARGE SCALE GENOMIC DNA]</scope>
    <source>
        <strain evidence="3 4">CGMCC 1.11147</strain>
    </source>
</reference>
<dbReference type="STRING" id="1005944.SAMN05192576_3507"/>
<feature type="compositionally biased region" description="Basic and acidic residues" evidence="1">
    <location>
        <begin position="155"/>
        <end position="167"/>
    </location>
</feature>
<accession>A0A1H0H9E6</accession>
<organism evidence="3 4">
    <name type="scientific">Nocardioides szechwanensis</name>
    <dbReference type="NCBI Taxonomy" id="1005944"/>
    <lineage>
        <taxon>Bacteria</taxon>
        <taxon>Bacillati</taxon>
        <taxon>Actinomycetota</taxon>
        <taxon>Actinomycetes</taxon>
        <taxon>Propionibacteriales</taxon>
        <taxon>Nocardioidaceae</taxon>
        <taxon>Nocardioides</taxon>
    </lineage>
</organism>
<gene>
    <name evidence="3" type="ORF">SAMN05192576_3507</name>
</gene>
<dbReference type="EMBL" id="FNIC01000006">
    <property type="protein sequence ID" value="SDO15700.1"/>
    <property type="molecule type" value="Genomic_DNA"/>
</dbReference>
<dbReference type="RefSeq" id="WP_091026090.1">
    <property type="nucleotide sequence ID" value="NZ_BKAE01000008.1"/>
</dbReference>
<dbReference type="OrthoDB" id="10004382at2"/>
<evidence type="ECO:0000313" key="4">
    <source>
        <dbReference type="Proteomes" id="UP000199004"/>
    </source>
</evidence>
<proteinExistence type="predicted"/>
<evidence type="ECO:0000256" key="1">
    <source>
        <dbReference type="SAM" id="MobiDB-lite"/>
    </source>
</evidence>
<evidence type="ECO:0008006" key="5">
    <source>
        <dbReference type="Google" id="ProtNLM"/>
    </source>
</evidence>
<keyword evidence="2" id="KW-0812">Transmembrane</keyword>
<protein>
    <recommendedName>
        <fullName evidence="5">DUF5666 domain-containing protein</fullName>
    </recommendedName>
</protein>
<dbReference type="Proteomes" id="UP000199004">
    <property type="component" value="Unassembled WGS sequence"/>
</dbReference>
<name>A0A1H0H9E6_9ACTN</name>
<evidence type="ECO:0000256" key="2">
    <source>
        <dbReference type="SAM" id="Phobius"/>
    </source>
</evidence>
<sequence length="167" mass="17419">MTDTVIDDPMLDEEWLAAPVKRSRLRALLVVALAATVCFLGGALVQKHFGTASTSAAAGPGGFTGGQLPEGMPTGMPEGLAQGGFPADTGTTDDDTQSVIGELVEVRGDVWIVEDLGGKRHEVQVGDNTDVVRESSIRSSQVKVGDPVDITGTESDGRLQADDVTLR</sequence>
<feature type="transmembrane region" description="Helical" evidence="2">
    <location>
        <begin position="25"/>
        <end position="45"/>
    </location>
</feature>
<dbReference type="AlphaFoldDB" id="A0A1H0H9E6"/>
<feature type="region of interest" description="Disordered" evidence="1">
    <location>
        <begin position="134"/>
        <end position="167"/>
    </location>
</feature>
<feature type="region of interest" description="Disordered" evidence="1">
    <location>
        <begin position="70"/>
        <end position="94"/>
    </location>
</feature>
<keyword evidence="4" id="KW-1185">Reference proteome</keyword>
<keyword evidence="2" id="KW-0472">Membrane</keyword>
<keyword evidence="2" id="KW-1133">Transmembrane helix</keyword>
<evidence type="ECO:0000313" key="3">
    <source>
        <dbReference type="EMBL" id="SDO15700.1"/>
    </source>
</evidence>